<evidence type="ECO:0000313" key="3">
    <source>
        <dbReference type="Proteomes" id="UP000257109"/>
    </source>
</evidence>
<gene>
    <name evidence="2" type="ORF">CR513_00051</name>
</gene>
<feature type="region of interest" description="Disordered" evidence="1">
    <location>
        <begin position="131"/>
        <end position="154"/>
    </location>
</feature>
<name>A0A371IIH5_MUCPR</name>
<organism evidence="2 3">
    <name type="scientific">Mucuna pruriens</name>
    <name type="common">Velvet bean</name>
    <name type="synonym">Dolichos pruriens</name>
    <dbReference type="NCBI Taxonomy" id="157652"/>
    <lineage>
        <taxon>Eukaryota</taxon>
        <taxon>Viridiplantae</taxon>
        <taxon>Streptophyta</taxon>
        <taxon>Embryophyta</taxon>
        <taxon>Tracheophyta</taxon>
        <taxon>Spermatophyta</taxon>
        <taxon>Magnoliopsida</taxon>
        <taxon>eudicotyledons</taxon>
        <taxon>Gunneridae</taxon>
        <taxon>Pentapetalae</taxon>
        <taxon>rosids</taxon>
        <taxon>fabids</taxon>
        <taxon>Fabales</taxon>
        <taxon>Fabaceae</taxon>
        <taxon>Papilionoideae</taxon>
        <taxon>50 kb inversion clade</taxon>
        <taxon>NPAAA clade</taxon>
        <taxon>indigoferoid/millettioid clade</taxon>
        <taxon>Phaseoleae</taxon>
        <taxon>Mucuna</taxon>
    </lineage>
</organism>
<dbReference type="AlphaFoldDB" id="A0A371IIH5"/>
<reference evidence="2" key="1">
    <citation type="submission" date="2018-05" db="EMBL/GenBank/DDBJ databases">
        <title>Draft genome of Mucuna pruriens seed.</title>
        <authorList>
            <person name="Nnadi N.E."/>
            <person name="Vos R."/>
            <person name="Hasami M.H."/>
            <person name="Devisetty U.K."/>
            <person name="Aguiy J.C."/>
        </authorList>
    </citation>
    <scope>NUCLEOTIDE SEQUENCE [LARGE SCALE GENOMIC DNA]</scope>
    <source>
        <strain evidence="2">JCA_2017</strain>
    </source>
</reference>
<dbReference type="OrthoDB" id="1730907at2759"/>
<evidence type="ECO:0000313" key="2">
    <source>
        <dbReference type="EMBL" id="RDY14816.1"/>
    </source>
</evidence>
<evidence type="ECO:0008006" key="4">
    <source>
        <dbReference type="Google" id="ProtNLM"/>
    </source>
</evidence>
<feature type="non-terminal residue" evidence="2">
    <location>
        <position position="1"/>
    </location>
</feature>
<proteinExistence type="predicted"/>
<evidence type="ECO:0000256" key="1">
    <source>
        <dbReference type="SAM" id="MobiDB-lite"/>
    </source>
</evidence>
<keyword evidence="3" id="KW-1185">Reference proteome</keyword>
<comment type="caution">
    <text evidence="2">The sequence shown here is derived from an EMBL/GenBank/DDBJ whole genome shotgun (WGS) entry which is preliminary data.</text>
</comment>
<accession>A0A371IIH5</accession>
<sequence>MTTWPVELSKFSFNYEPRGVIKSKALVDFIVEMILVPKVDSWWILYVDGSSNLKGRGAVMSGLQIICMQLLGMSSPWTRRPLSDQGTTNRRISLALLHLGDGHLKLISHGQRASQVLTGRGRLLHQMDQGRTVSNHQGPESPEIWTFPLSGDRQ</sequence>
<dbReference type="EMBL" id="QJKJ01000009">
    <property type="protein sequence ID" value="RDY14816.1"/>
    <property type="molecule type" value="Genomic_DNA"/>
</dbReference>
<dbReference type="Proteomes" id="UP000257109">
    <property type="component" value="Unassembled WGS sequence"/>
</dbReference>
<protein>
    <recommendedName>
        <fullName evidence="4">RNase H type-1 domain-containing protein</fullName>
    </recommendedName>
</protein>